<dbReference type="OrthoDB" id="9799672at2"/>
<proteinExistence type="predicted"/>
<accession>A0A1R3XJA5</accession>
<dbReference type="CDD" id="cd02440">
    <property type="entry name" value="AdoMet_MTases"/>
    <property type="match status" value="1"/>
</dbReference>
<organism evidence="4 5">
    <name type="scientific">Pontibacter indicus</name>
    <dbReference type="NCBI Taxonomy" id="1317125"/>
    <lineage>
        <taxon>Bacteria</taxon>
        <taxon>Pseudomonadati</taxon>
        <taxon>Bacteroidota</taxon>
        <taxon>Cytophagia</taxon>
        <taxon>Cytophagales</taxon>
        <taxon>Hymenobacteraceae</taxon>
        <taxon>Pontibacter</taxon>
    </lineage>
</organism>
<dbReference type="EMBL" id="FTPP01000002">
    <property type="protein sequence ID" value="SIT91675.1"/>
    <property type="molecule type" value="Genomic_DNA"/>
</dbReference>
<dbReference type="GO" id="GO:0032259">
    <property type="term" value="P:methylation"/>
    <property type="evidence" value="ECO:0007669"/>
    <property type="project" value="UniProtKB-KW"/>
</dbReference>
<evidence type="ECO:0000256" key="1">
    <source>
        <dbReference type="ARBA" id="ARBA00022603"/>
    </source>
</evidence>
<dbReference type="AlphaFoldDB" id="A0A1R3XJA5"/>
<keyword evidence="3" id="KW-0949">S-adenosyl-L-methionine</keyword>
<name>A0A1R3XJA5_9BACT</name>
<dbReference type="InterPro" id="IPR050362">
    <property type="entry name" value="Cation-dep_OMT"/>
</dbReference>
<evidence type="ECO:0000256" key="2">
    <source>
        <dbReference type="ARBA" id="ARBA00022679"/>
    </source>
</evidence>
<keyword evidence="2 4" id="KW-0808">Transferase</keyword>
<dbReference type="Proteomes" id="UP000187181">
    <property type="component" value="Unassembled WGS sequence"/>
</dbReference>
<reference evidence="5" key="1">
    <citation type="submission" date="2017-01" db="EMBL/GenBank/DDBJ databases">
        <authorList>
            <person name="Varghese N."/>
            <person name="Submissions S."/>
        </authorList>
    </citation>
    <scope>NUCLEOTIDE SEQUENCE [LARGE SCALE GENOMIC DNA]</scope>
    <source>
        <strain evidence="5">LP100</strain>
    </source>
</reference>
<dbReference type="InterPro" id="IPR029063">
    <property type="entry name" value="SAM-dependent_MTases_sf"/>
</dbReference>
<gene>
    <name evidence="4" type="ORF">SAMN05444128_2646</name>
</gene>
<dbReference type="STRING" id="1317125.SAMN05444128_2646"/>
<dbReference type="SUPFAM" id="SSF53335">
    <property type="entry name" value="S-adenosyl-L-methionine-dependent methyltransferases"/>
    <property type="match status" value="1"/>
</dbReference>
<dbReference type="Gene3D" id="3.40.50.150">
    <property type="entry name" value="Vaccinia Virus protein VP39"/>
    <property type="match status" value="1"/>
</dbReference>
<dbReference type="Pfam" id="PF01596">
    <property type="entry name" value="Methyltransf_3"/>
    <property type="match status" value="1"/>
</dbReference>
<dbReference type="PANTHER" id="PTHR10509:SF14">
    <property type="entry name" value="CAFFEOYL-COA O-METHYLTRANSFERASE 3-RELATED"/>
    <property type="match status" value="1"/>
</dbReference>
<keyword evidence="1 4" id="KW-0489">Methyltransferase</keyword>
<keyword evidence="5" id="KW-1185">Reference proteome</keyword>
<dbReference type="PANTHER" id="PTHR10509">
    <property type="entry name" value="O-METHYLTRANSFERASE-RELATED"/>
    <property type="match status" value="1"/>
</dbReference>
<evidence type="ECO:0000313" key="4">
    <source>
        <dbReference type="EMBL" id="SIT91675.1"/>
    </source>
</evidence>
<protein>
    <submittedName>
        <fullName evidence="4">Predicted O-methyltransferase YrrM</fullName>
    </submittedName>
</protein>
<dbReference type="GO" id="GO:0008171">
    <property type="term" value="F:O-methyltransferase activity"/>
    <property type="evidence" value="ECO:0007669"/>
    <property type="project" value="InterPro"/>
</dbReference>
<evidence type="ECO:0000313" key="5">
    <source>
        <dbReference type="Proteomes" id="UP000187181"/>
    </source>
</evidence>
<dbReference type="GO" id="GO:0008757">
    <property type="term" value="F:S-adenosylmethionine-dependent methyltransferase activity"/>
    <property type="evidence" value="ECO:0007669"/>
    <property type="project" value="TreeGrafter"/>
</dbReference>
<sequence length="214" mass="24536">MEFLDEELQQYAENHTSPESELLHKINRQTHLNVMRPRMLSGHLQGRLLSMFSHMIRPKQILEVGTYTGYSALCLAEGLHEDGTLHTIDINEELEETVRGYIKEAGLSESVKYYIGNALEIIPTIDATFDLVFIDADKYNYANYYDLVIDRVRSGGYIIADNVLWSGKVLAKYRKKLDEDTAALLDFNKKVQDDPRVENILLPVRDGLMVARKK</sequence>
<evidence type="ECO:0000256" key="3">
    <source>
        <dbReference type="ARBA" id="ARBA00022691"/>
    </source>
</evidence>
<dbReference type="RefSeq" id="WP_076669481.1">
    <property type="nucleotide sequence ID" value="NZ_FTPP01000002.1"/>
</dbReference>
<dbReference type="InterPro" id="IPR002935">
    <property type="entry name" value="SAM_O-MeTrfase"/>
</dbReference>
<dbReference type="PROSITE" id="PS51682">
    <property type="entry name" value="SAM_OMT_I"/>
    <property type="match status" value="1"/>
</dbReference>